<dbReference type="PIRSF" id="PIRSF039085">
    <property type="entry name" value="ABC_ATPase_HisP"/>
    <property type="match status" value="1"/>
</dbReference>
<evidence type="ECO:0000256" key="7">
    <source>
        <dbReference type="ARBA" id="ARBA00022970"/>
    </source>
</evidence>
<comment type="similarity">
    <text evidence="2">Belongs to the ABC transporter superfamily.</text>
</comment>
<dbReference type="CDD" id="cd03262">
    <property type="entry name" value="ABC_HisP_GlnQ"/>
    <property type="match status" value="1"/>
</dbReference>
<dbReference type="InterPro" id="IPR050086">
    <property type="entry name" value="MetN_ABC_transporter-like"/>
</dbReference>
<dbReference type="InterPro" id="IPR017871">
    <property type="entry name" value="ABC_transporter-like_CS"/>
</dbReference>
<evidence type="ECO:0000256" key="8">
    <source>
        <dbReference type="ARBA" id="ARBA00023136"/>
    </source>
</evidence>
<dbReference type="InterPro" id="IPR003439">
    <property type="entry name" value="ABC_transporter-like_ATP-bd"/>
</dbReference>
<keyword evidence="6 10" id="KW-0067">ATP-binding</keyword>
<dbReference type="SMART" id="SM00382">
    <property type="entry name" value="AAA"/>
    <property type="match status" value="1"/>
</dbReference>
<accession>A0ABS5RFD9</accession>
<dbReference type="RefSeq" id="WP_213757021.1">
    <property type="nucleotide sequence ID" value="NZ_JAHCQH010000022.1"/>
</dbReference>
<keyword evidence="3" id="KW-0813">Transport</keyword>
<keyword evidence="8" id="KW-0472">Membrane</keyword>
<dbReference type="PANTHER" id="PTHR43166:SF9">
    <property type="entry name" value="GLUTAMATE_ASPARTATE IMPORT ATP-BINDING PROTEIN GLTL"/>
    <property type="match status" value="1"/>
</dbReference>
<protein>
    <submittedName>
        <fullName evidence="10">Amino acid ABC transporter ATP-binding protein</fullName>
    </submittedName>
</protein>
<dbReference type="Pfam" id="PF00005">
    <property type="entry name" value="ABC_tran"/>
    <property type="match status" value="1"/>
</dbReference>
<dbReference type="PROSITE" id="PS50893">
    <property type="entry name" value="ABC_TRANSPORTER_2"/>
    <property type="match status" value="1"/>
</dbReference>
<evidence type="ECO:0000256" key="2">
    <source>
        <dbReference type="ARBA" id="ARBA00005417"/>
    </source>
</evidence>
<dbReference type="Gene3D" id="3.40.50.300">
    <property type="entry name" value="P-loop containing nucleotide triphosphate hydrolases"/>
    <property type="match status" value="1"/>
</dbReference>
<comment type="caution">
    <text evidence="10">The sequence shown here is derived from an EMBL/GenBank/DDBJ whole genome shotgun (WGS) entry which is preliminary data.</text>
</comment>
<evidence type="ECO:0000259" key="9">
    <source>
        <dbReference type="PROSITE" id="PS50893"/>
    </source>
</evidence>
<evidence type="ECO:0000256" key="1">
    <source>
        <dbReference type="ARBA" id="ARBA00004202"/>
    </source>
</evidence>
<organism evidence="10 11">
    <name type="scientific">Ancylobacter radicis</name>
    <dbReference type="NCBI Taxonomy" id="2836179"/>
    <lineage>
        <taxon>Bacteria</taxon>
        <taxon>Pseudomonadati</taxon>
        <taxon>Pseudomonadota</taxon>
        <taxon>Alphaproteobacteria</taxon>
        <taxon>Hyphomicrobiales</taxon>
        <taxon>Xanthobacteraceae</taxon>
        <taxon>Ancylobacter</taxon>
    </lineage>
</organism>
<evidence type="ECO:0000256" key="6">
    <source>
        <dbReference type="ARBA" id="ARBA00022840"/>
    </source>
</evidence>
<evidence type="ECO:0000256" key="3">
    <source>
        <dbReference type="ARBA" id="ARBA00022448"/>
    </source>
</evidence>
<comment type="subcellular location">
    <subcellularLocation>
        <location evidence="1">Cell membrane</location>
        <topology evidence="1">Peripheral membrane protein</topology>
    </subcellularLocation>
</comment>
<evidence type="ECO:0000313" key="10">
    <source>
        <dbReference type="EMBL" id="MBS9479052.1"/>
    </source>
</evidence>
<dbReference type="GO" id="GO:0005524">
    <property type="term" value="F:ATP binding"/>
    <property type="evidence" value="ECO:0007669"/>
    <property type="project" value="UniProtKB-KW"/>
</dbReference>
<reference evidence="10" key="1">
    <citation type="submission" date="2021-05" db="EMBL/GenBank/DDBJ databases">
        <authorList>
            <person name="Sun Q."/>
            <person name="Inoue M."/>
        </authorList>
    </citation>
    <scope>NUCLEOTIDE SEQUENCE</scope>
    <source>
        <strain evidence="10">VKM B-3255</strain>
    </source>
</reference>
<evidence type="ECO:0000313" key="11">
    <source>
        <dbReference type="Proteomes" id="UP001166585"/>
    </source>
</evidence>
<dbReference type="InterPro" id="IPR030679">
    <property type="entry name" value="ABC_ATPase_HisP-typ"/>
</dbReference>
<dbReference type="Proteomes" id="UP001166585">
    <property type="component" value="Unassembled WGS sequence"/>
</dbReference>
<proteinExistence type="inferred from homology"/>
<feature type="domain" description="ABC transporter" evidence="9">
    <location>
        <begin position="7"/>
        <end position="251"/>
    </location>
</feature>
<dbReference type="SUPFAM" id="SSF52540">
    <property type="entry name" value="P-loop containing nucleoside triphosphate hydrolases"/>
    <property type="match status" value="1"/>
</dbReference>
<dbReference type="InterPro" id="IPR003593">
    <property type="entry name" value="AAA+_ATPase"/>
</dbReference>
<keyword evidence="7" id="KW-0029">Amino-acid transport</keyword>
<keyword evidence="4" id="KW-1003">Cell membrane</keyword>
<dbReference type="InterPro" id="IPR027417">
    <property type="entry name" value="P-loop_NTPase"/>
</dbReference>
<keyword evidence="11" id="KW-1185">Reference proteome</keyword>
<name>A0ABS5RFD9_9HYPH</name>
<dbReference type="EMBL" id="JAHCQH010000022">
    <property type="protein sequence ID" value="MBS9479052.1"/>
    <property type="molecule type" value="Genomic_DNA"/>
</dbReference>
<keyword evidence="5" id="KW-0547">Nucleotide-binding</keyword>
<dbReference type="PANTHER" id="PTHR43166">
    <property type="entry name" value="AMINO ACID IMPORT ATP-BINDING PROTEIN"/>
    <property type="match status" value="1"/>
</dbReference>
<evidence type="ECO:0000256" key="4">
    <source>
        <dbReference type="ARBA" id="ARBA00022475"/>
    </source>
</evidence>
<dbReference type="PROSITE" id="PS00211">
    <property type="entry name" value="ABC_TRANSPORTER_1"/>
    <property type="match status" value="1"/>
</dbReference>
<gene>
    <name evidence="10" type="ORF">KIP89_18245</name>
</gene>
<sequence>MTATLALKVEGLTKQFRGTTALDSVYLEIQPGEIVALIGPSGCGKSTFLRCLTWLEQPDDGFIEVAGQPFGRERIGAVVRRQSGREIDRIRPRIGLVFQQLNLWPHLTALENIVRPQIVVLKRPREEATRRARDLLARLGLADRAERYPHSLSGGQKQRVAIARALAMDPALMLFDEPTSALDPELVGEVLAVLRQLAEAGTTMLVVTHEIGFAANVADRIAFMDHGRIVEEGPARQLIDAPRDPRLKGFLDLVLSHRDGPAPPLA</sequence>
<evidence type="ECO:0000256" key="5">
    <source>
        <dbReference type="ARBA" id="ARBA00022741"/>
    </source>
</evidence>